<dbReference type="EMBL" id="NMUF01000021">
    <property type="protein sequence ID" value="RFA98028.1"/>
    <property type="molecule type" value="Genomic_DNA"/>
</dbReference>
<dbReference type="Gene3D" id="1.10.10.10">
    <property type="entry name" value="Winged helix-like DNA-binding domain superfamily/Winged helix DNA-binding domain"/>
    <property type="match status" value="1"/>
</dbReference>
<dbReference type="PANTHER" id="PTHR40727:SF1">
    <property type="entry name" value="BACTERIO-OPSIN ACTIVATOR"/>
    <property type="match status" value="1"/>
</dbReference>
<evidence type="ECO:0000313" key="2">
    <source>
        <dbReference type="EMBL" id="RFA94918.1"/>
    </source>
</evidence>
<dbReference type="Proteomes" id="UP000257123">
    <property type="component" value="Unassembled WGS sequence"/>
</dbReference>
<dbReference type="InterPro" id="IPR036388">
    <property type="entry name" value="WH-like_DNA-bd_sf"/>
</dbReference>
<dbReference type="RefSeq" id="WP_116421470.1">
    <property type="nucleotide sequence ID" value="NZ_NMUE01000029.1"/>
</dbReference>
<dbReference type="OrthoDB" id="26894at2157"/>
<dbReference type="InterPro" id="IPR022285">
    <property type="entry name" value="CHP03879_regulat_dom_put"/>
</dbReference>
<evidence type="ECO:0000313" key="4">
    <source>
        <dbReference type="Proteomes" id="UP000256877"/>
    </source>
</evidence>
<dbReference type="PANTHER" id="PTHR40727">
    <property type="entry name" value="TRANSCRIPTION REGULATOR, ENCODED NEXT TO RECA SUPERFAMILY ATPASE-RELATED"/>
    <property type="match status" value="1"/>
</dbReference>
<name>A0A371R2W0_9CREN</name>
<reference evidence="4 5" key="1">
    <citation type="submission" date="2017-07" db="EMBL/GenBank/DDBJ databases">
        <title>Draft genome sequence of aerobic hyperthermophilic archaea, Pyrobaculum aerophilum YKB31 and YKB32.</title>
        <authorList>
            <person name="Mochizuki T."/>
            <person name="Berliner A.J."/>
            <person name="Yoshida-Takashima Y."/>
            <person name="Takaki Y."/>
            <person name="Nunoura T."/>
            <person name="Takai K."/>
        </authorList>
    </citation>
    <scope>NUCLEOTIDE SEQUENCE [LARGE SCALE GENOMIC DNA]</scope>
    <source>
        <strain evidence="2 5">YKB31</strain>
        <strain evidence="3 4">YKB32</strain>
    </source>
</reference>
<dbReference type="EMBL" id="NMUE01000029">
    <property type="protein sequence ID" value="RFA94918.1"/>
    <property type="molecule type" value="Genomic_DNA"/>
</dbReference>
<comment type="caution">
    <text evidence="3">The sequence shown here is derived from an EMBL/GenBank/DDBJ whole genome shotgun (WGS) entry which is preliminary data.</text>
</comment>
<dbReference type="NCBIfam" id="TIGR03879">
    <property type="entry name" value="near_KaiC_dom"/>
    <property type="match status" value="1"/>
</dbReference>
<proteinExistence type="predicted"/>
<gene>
    <name evidence="2" type="ORF">CGL51_08880</name>
    <name evidence="3" type="ORF">CGL52_08210</name>
</gene>
<evidence type="ECO:0000256" key="1">
    <source>
        <dbReference type="SAM" id="Coils"/>
    </source>
</evidence>
<dbReference type="Pfam" id="PF13384">
    <property type="entry name" value="HTH_23"/>
    <property type="match status" value="1"/>
</dbReference>
<accession>A0A371R2W0</accession>
<organism evidence="3 4">
    <name type="scientific">Pyrobaculum aerophilum</name>
    <dbReference type="NCBI Taxonomy" id="13773"/>
    <lineage>
        <taxon>Archaea</taxon>
        <taxon>Thermoproteota</taxon>
        <taxon>Thermoprotei</taxon>
        <taxon>Thermoproteales</taxon>
        <taxon>Thermoproteaceae</taxon>
        <taxon>Pyrobaculum</taxon>
    </lineage>
</organism>
<keyword evidence="1" id="KW-0175">Coiled coil</keyword>
<sequence length="141" mass="15961">MSEIPVKPIGREDIRKLESALLVMSLYDRETLEAIKDPSARVTWVDSLYIAAAAFARERAGMPVSKIAEELGVTEATVRRHLKGETKAGQLVMRVYEKLLKEGFKVELPPELAEQCEAKVKELREKLEKVKKALAEIQNWL</sequence>
<evidence type="ECO:0000313" key="3">
    <source>
        <dbReference type="EMBL" id="RFA98028.1"/>
    </source>
</evidence>
<evidence type="ECO:0000313" key="5">
    <source>
        <dbReference type="Proteomes" id="UP000257123"/>
    </source>
</evidence>
<feature type="coiled-coil region" evidence="1">
    <location>
        <begin position="113"/>
        <end position="140"/>
    </location>
</feature>
<dbReference type="Proteomes" id="UP000256877">
    <property type="component" value="Unassembled WGS sequence"/>
</dbReference>
<protein>
    <submittedName>
        <fullName evidence="3">Regulator</fullName>
    </submittedName>
</protein>
<dbReference type="AlphaFoldDB" id="A0A371R2W0"/>